<keyword evidence="6" id="KW-1185">Reference proteome</keyword>
<comment type="caution">
    <text evidence="5">The sequence shown here is derived from an EMBL/GenBank/DDBJ whole genome shotgun (WGS) entry which is preliminary data.</text>
</comment>
<evidence type="ECO:0000313" key="5">
    <source>
        <dbReference type="EMBL" id="MEN5377303.1"/>
    </source>
</evidence>
<gene>
    <name evidence="5" type="ORF">ABE541_08540</name>
</gene>
<dbReference type="Proteomes" id="UP001409291">
    <property type="component" value="Unassembled WGS sequence"/>
</dbReference>
<comment type="catalytic activity">
    <reaction evidence="4">
        <text>(6S)-5-formyl-5,6,7,8-tetrahydrofolate + ATP = (6R)-5,10-methenyltetrahydrofolate + ADP + phosphate</text>
        <dbReference type="Rhea" id="RHEA:10488"/>
        <dbReference type="ChEBI" id="CHEBI:30616"/>
        <dbReference type="ChEBI" id="CHEBI:43474"/>
        <dbReference type="ChEBI" id="CHEBI:57455"/>
        <dbReference type="ChEBI" id="CHEBI:57457"/>
        <dbReference type="ChEBI" id="CHEBI:456216"/>
        <dbReference type="EC" id="6.3.3.2"/>
    </reaction>
</comment>
<dbReference type="PIRSF" id="PIRSF006806">
    <property type="entry name" value="FTHF_cligase"/>
    <property type="match status" value="1"/>
</dbReference>
<dbReference type="EC" id="6.3.3.2" evidence="4"/>
<comment type="cofactor">
    <cofactor evidence="4">
        <name>Mg(2+)</name>
        <dbReference type="ChEBI" id="CHEBI:18420"/>
    </cofactor>
</comment>
<keyword evidence="5" id="KW-0436">Ligase</keyword>
<evidence type="ECO:0000256" key="4">
    <source>
        <dbReference type="RuleBase" id="RU361279"/>
    </source>
</evidence>
<name>A0ABV0BTN7_9SPHI</name>
<evidence type="ECO:0000256" key="2">
    <source>
        <dbReference type="ARBA" id="ARBA00022741"/>
    </source>
</evidence>
<proteinExistence type="inferred from homology"/>
<dbReference type="NCBIfam" id="TIGR02727">
    <property type="entry name" value="MTHFS_bact"/>
    <property type="match status" value="1"/>
</dbReference>
<reference evidence="5 6" key="1">
    <citation type="submission" date="2024-04" db="EMBL/GenBank/DDBJ databases">
        <title>WGS of bacteria from Torrens River.</title>
        <authorList>
            <person name="Wyrsch E.R."/>
            <person name="Drigo B."/>
        </authorList>
    </citation>
    <scope>NUCLEOTIDE SEQUENCE [LARGE SCALE GENOMIC DNA]</scope>
    <source>
        <strain evidence="5 6">TWI391</strain>
    </source>
</reference>
<keyword evidence="4" id="KW-0460">Magnesium</keyword>
<dbReference type="InterPro" id="IPR002698">
    <property type="entry name" value="FTHF_cligase"/>
</dbReference>
<keyword evidence="2 4" id="KW-0547">Nucleotide-binding</keyword>
<dbReference type="PANTHER" id="PTHR23407">
    <property type="entry name" value="ATPASE INHIBITOR/5-FORMYLTETRAHYDROFOLATE CYCLO-LIGASE"/>
    <property type="match status" value="1"/>
</dbReference>
<dbReference type="RefSeq" id="WP_260292231.1">
    <property type="nucleotide sequence ID" value="NZ_JBDJLH010000004.1"/>
</dbReference>
<dbReference type="Gene3D" id="3.40.50.10420">
    <property type="entry name" value="NagB/RpiA/CoA transferase-like"/>
    <property type="match status" value="1"/>
</dbReference>
<comment type="similarity">
    <text evidence="1 4">Belongs to the 5-formyltetrahydrofolate cyclo-ligase family.</text>
</comment>
<organism evidence="5 6">
    <name type="scientific">Sphingobacterium kitahiroshimense</name>
    <dbReference type="NCBI Taxonomy" id="470446"/>
    <lineage>
        <taxon>Bacteria</taxon>
        <taxon>Pseudomonadati</taxon>
        <taxon>Bacteroidota</taxon>
        <taxon>Sphingobacteriia</taxon>
        <taxon>Sphingobacteriales</taxon>
        <taxon>Sphingobacteriaceae</taxon>
        <taxon>Sphingobacterium</taxon>
    </lineage>
</organism>
<sequence>MMTKNELRTYYRHLRSQLAPSEEIDLNLGLLENLKRLEWQNVKFCHVFLPILKFHEPNTLLLISYLQEKFPEIQIVISKSNLQSNVMSHYLYDDKLALAHNQWGILEPVEGVYVDEKSIDMVLVPLLISDKAGNRIGYGKGYYDRFLSSCRPDVKKVGLSFFEPIAIIEDIDPHDIPLDVCVTPKTIYYY</sequence>
<evidence type="ECO:0000256" key="3">
    <source>
        <dbReference type="ARBA" id="ARBA00022840"/>
    </source>
</evidence>
<evidence type="ECO:0000256" key="1">
    <source>
        <dbReference type="ARBA" id="ARBA00010638"/>
    </source>
</evidence>
<dbReference type="InterPro" id="IPR024185">
    <property type="entry name" value="FTHF_cligase-like_sf"/>
</dbReference>
<keyword evidence="4" id="KW-0479">Metal-binding</keyword>
<dbReference type="GO" id="GO:0030272">
    <property type="term" value="F:5-formyltetrahydrofolate cyclo-ligase activity"/>
    <property type="evidence" value="ECO:0007669"/>
    <property type="project" value="UniProtKB-EC"/>
</dbReference>
<protein>
    <recommendedName>
        <fullName evidence="4">5-formyltetrahydrofolate cyclo-ligase</fullName>
        <ecNumber evidence="4">6.3.3.2</ecNumber>
    </recommendedName>
</protein>
<dbReference type="Pfam" id="PF01812">
    <property type="entry name" value="5-FTHF_cyc-lig"/>
    <property type="match status" value="1"/>
</dbReference>
<accession>A0ABV0BTN7</accession>
<dbReference type="EMBL" id="JBDJNQ010000003">
    <property type="protein sequence ID" value="MEN5377303.1"/>
    <property type="molecule type" value="Genomic_DNA"/>
</dbReference>
<dbReference type="InterPro" id="IPR037171">
    <property type="entry name" value="NagB/RpiA_transferase-like"/>
</dbReference>
<keyword evidence="3 4" id="KW-0067">ATP-binding</keyword>
<dbReference type="SUPFAM" id="SSF100950">
    <property type="entry name" value="NagB/RpiA/CoA transferase-like"/>
    <property type="match status" value="1"/>
</dbReference>
<evidence type="ECO:0000313" key="6">
    <source>
        <dbReference type="Proteomes" id="UP001409291"/>
    </source>
</evidence>
<dbReference type="PANTHER" id="PTHR23407:SF1">
    <property type="entry name" value="5-FORMYLTETRAHYDROFOLATE CYCLO-LIGASE"/>
    <property type="match status" value="1"/>
</dbReference>